<protein>
    <recommendedName>
        <fullName evidence="2">Protein kinase domain-containing protein</fullName>
    </recommendedName>
</protein>
<dbReference type="SUPFAM" id="SSF56112">
    <property type="entry name" value="Protein kinase-like (PK-like)"/>
    <property type="match status" value="1"/>
</dbReference>
<dbReference type="eggNOG" id="KOG0595">
    <property type="taxonomic scope" value="Eukaryota"/>
</dbReference>
<evidence type="ECO:0000256" key="1">
    <source>
        <dbReference type="SAM" id="MobiDB-lite"/>
    </source>
</evidence>
<name>A0A0D3KJX7_EMIH1</name>
<dbReference type="HOGENOM" id="CLU_695297_0_0_1"/>
<dbReference type="KEGG" id="ehx:EMIHUDRAFT_226922"/>
<dbReference type="InterPro" id="IPR011009">
    <property type="entry name" value="Kinase-like_dom_sf"/>
</dbReference>
<dbReference type="InterPro" id="IPR045269">
    <property type="entry name" value="Atg1-like"/>
</dbReference>
<dbReference type="Proteomes" id="UP000013827">
    <property type="component" value="Unassembled WGS sequence"/>
</dbReference>
<dbReference type="PANTHER" id="PTHR24348:SF68">
    <property type="entry name" value="SERINE_THREONINE-PROTEIN KINASE ATG1C"/>
    <property type="match status" value="1"/>
</dbReference>
<reference evidence="3" key="2">
    <citation type="submission" date="2024-10" db="UniProtKB">
        <authorList>
            <consortium name="EnsemblProtists"/>
        </authorList>
    </citation>
    <scope>IDENTIFICATION</scope>
</reference>
<feature type="region of interest" description="Disordered" evidence="1">
    <location>
        <begin position="191"/>
        <end position="239"/>
    </location>
</feature>
<evidence type="ECO:0000313" key="3">
    <source>
        <dbReference type="EnsemblProtists" id="EOD36062"/>
    </source>
</evidence>
<dbReference type="GO" id="GO:0010506">
    <property type="term" value="P:regulation of autophagy"/>
    <property type="evidence" value="ECO:0007669"/>
    <property type="project" value="InterPro"/>
</dbReference>
<proteinExistence type="predicted"/>
<sequence>MAASQASVPPSPRLEDYEIGPLLGRGACGEVRLASRRPDAAASCGAVQRCAVKVIPQGKPSSARDVMCEVEMLRRCSHPHILRLLSVCEDGPNLCLLLEFCAGPDLQRLLDLRGALLEDEAKRIFSQVCAALCHLRERRIVHRDVKPANVALKAALPDDRSSSLSRCITKLLDFGFARVIDVAVASPRARRWGKRRGDRSVHGIDSGSKHGGSNYGGSKHGGSNYGGSKHGGSECGSTHGGETTVELEMDGSLVFDGSTHSAASVPSSPTGRRTVGEVRMTPLGTRHWAEPRLQAAGLGGGVGADGRLVMSLDEALQLDTFSLSRLLRYMLTGATIMEALEAQGMAGCGCAAALVGRRPPARRVVRELSEVSPEAREVLGALSRGAAERASVFEACRHRWIADESVHGRARGYTSDEGAEK</sequence>
<feature type="compositionally biased region" description="Gly residues" evidence="1">
    <location>
        <begin position="209"/>
        <end position="234"/>
    </location>
</feature>
<reference evidence="4" key="1">
    <citation type="journal article" date="2013" name="Nature">
        <title>Pan genome of the phytoplankton Emiliania underpins its global distribution.</title>
        <authorList>
            <person name="Read B.A."/>
            <person name="Kegel J."/>
            <person name="Klute M.J."/>
            <person name="Kuo A."/>
            <person name="Lefebvre S.C."/>
            <person name="Maumus F."/>
            <person name="Mayer C."/>
            <person name="Miller J."/>
            <person name="Monier A."/>
            <person name="Salamov A."/>
            <person name="Young J."/>
            <person name="Aguilar M."/>
            <person name="Claverie J.M."/>
            <person name="Frickenhaus S."/>
            <person name="Gonzalez K."/>
            <person name="Herman E.K."/>
            <person name="Lin Y.C."/>
            <person name="Napier J."/>
            <person name="Ogata H."/>
            <person name="Sarno A.F."/>
            <person name="Shmutz J."/>
            <person name="Schroeder D."/>
            <person name="de Vargas C."/>
            <person name="Verret F."/>
            <person name="von Dassow P."/>
            <person name="Valentin K."/>
            <person name="Van de Peer Y."/>
            <person name="Wheeler G."/>
            <person name="Dacks J.B."/>
            <person name="Delwiche C.F."/>
            <person name="Dyhrman S.T."/>
            <person name="Glockner G."/>
            <person name="John U."/>
            <person name="Richards T."/>
            <person name="Worden A.Z."/>
            <person name="Zhang X."/>
            <person name="Grigoriev I.V."/>
            <person name="Allen A.E."/>
            <person name="Bidle K."/>
            <person name="Borodovsky M."/>
            <person name="Bowler C."/>
            <person name="Brownlee C."/>
            <person name="Cock J.M."/>
            <person name="Elias M."/>
            <person name="Gladyshev V.N."/>
            <person name="Groth M."/>
            <person name="Guda C."/>
            <person name="Hadaegh A."/>
            <person name="Iglesias-Rodriguez M.D."/>
            <person name="Jenkins J."/>
            <person name="Jones B.M."/>
            <person name="Lawson T."/>
            <person name="Leese F."/>
            <person name="Lindquist E."/>
            <person name="Lobanov A."/>
            <person name="Lomsadze A."/>
            <person name="Malik S.B."/>
            <person name="Marsh M.E."/>
            <person name="Mackinder L."/>
            <person name="Mock T."/>
            <person name="Mueller-Roeber B."/>
            <person name="Pagarete A."/>
            <person name="Parker M."/>
            <person name="Probert I."/>
            <person name="Quesneville H."/>
            <person name="Raines C."/>
            <person name="Rensing S.A."/>
            <person name="Riano-Pachon D.M."/>
            <person name="Richier S."/>
            <person name="Rokitta S."/>
            <person name="Shiraiwa Y."/>
            <person name="Soanes D.M."/>
            <person name="van der Giezen M."/>
            <person name="Wahlund T.M."/>
            <person name="Williams B."/>
            <person name="Wilson W."/>
            <person name="Wolfe G."/>
            <person name="Wurch L.L."/>
        </authorList>
    </citation>
    <scope>NUCLEOTIDE SEQUENCE</scope>
</reference>
<keyword evidence="4" id="KW-1185">Reference proteome</keyword>
<dbReference type="Gene3D" id="1.10.510.10">
    <property type="entry name" value="Transferase(Phosphotransferase) domain 1"/>
    <property type="match status" value="1"/>
</dbReference>
<accession>A0A0D3KJX7</accession>
<dbReference type="CDD" id="cd00180">
    <property type="entry name" value="PKc"/>
    <property type="match status" value="1"/>
</dbReference>
<dbReference type="SMART" id="SM00220">
    <property type="entry name" value="S_TKc"/>
    <property type="match status" value="1"/>
</dbReference>
<feature type="domain" description="Protein kinase" evidence="2">
    <location>
        <begin position="17"/>
        <end position="401"/>
    </location>
</feature>
<dbReference type="STRING" id="2903.R1DM75"/>
<dbReference type="PaxDb" id="2903-EOD36062"/>
<dbReference type="GO" id="GO:0005737">
    <property type="term" value="C:cytoplasm"/>
    <property type="evidence" value="ECO:0007669"/>
    <property type="project" value="TreeGrafter"/>
</dbReference>
<dbReference type="Pfam" id="PF00069">
    <property type="entry name" value="Pkinase"/>
    <property type="match status" value="1"/>
</dbReference>
<evidence type="ECO:0000313" key="4">
    <source>
        <dbReference type="Proteomes" id="UP000013827"/>
    </source>
</evidence>
<dbReference type="InterPro" id="IPR000719">
    <property type="entry name" value="Prot_kinase_dom"/>
</dbReference>
<dbReference type="RefSeq" id="XP_005788491.1">
    <property type="nucleotide sequence ID" value="XM_005788434.1"/>
</dbReference>
<evidence type="ECO:0000259" key="2">
    <source>
        <dbReference type="PROSITE" id="PS50011"/>
    </source>
</evidence>
<dbReference type="GeneID" id="17281333"/>
<dbReference type="EnsemblProtists" id="EOD36062">
    <property type="protein sequence ID" value="EOD36062"/>
    <property type="gene ID" value="EMIHUDRAFT_226922"/>
</dbReference>
<dbReference type="PANTHER" id="PTHR24348">
    <property type="entry name" value="SERINE/THREONINE-PROTEIN KINASE UNC-51-RELATED"/>
    <property type="match status" value="1"/>
</dbReference>
<dbReference type="AlphaFoldDB" id="A0A0D3KJX7"/>
<dbReference type="GO" id="GO:0004674">
    <property type="term" value="F:protein serine/threonine kinase activity"/>
    <property type="evidence" value="ECO:0007669"/>
    <property type="project" value="InterPro"/>
</dbReference>
<dbReference type="GO" id="GO:0005524">
    <property type="term" value="F:ATP binding"/>
    <property type="evidence" value="ECO:0007669"/>
    <property type="project" value="InterPro"/>
</dbReference>
<dbReference type="PROSITE" id="PS50011">
    <property type="entry name" value="PROTEIN_KINASE_DOM"/>
    <property type="match status" value="1"/>
</dbReference>
<organism evidence="3 4">
    <name type="scientific">Emiliania huxleyi (strain CCMP1516)</name>
    <dbReference type="NCBI Taxonomy" id="280463"/>
    <lineage>
        <taxon>Eukaryota</taxon>
        <taxon>Haptista</taxon>
        <taxon>Haptophyta</taxon>
        <taxon>Prymnesiophyceae</taxon>
        <taxon>Isochrysidales</taxon>
        <taxon>Noelaerhabdaceae</taxon>
        <taxon>Emiliania</taxon>
    </lineage>
</organism>